<evidence type="ECO:0000256" key="3">
    <source>
        <dbReference type="PROSITE-ProRule" id="PRU00169"/>
    </source>
</evidence>
<dbReference type="Gene3D" id="1.10.8.60">
    <property type="match status" value="1"/>
</dbReference>
<dbReference type="AlphaFoldDB" id="A0A938BL91"/>
<dbReference type="Gene3D" id="3.40.50.300">
    <property type="entry name" value="P-loop containing nucleotide triphosphate hydrolases"/>
    <property type="match status" value="1"/>
</dbReference>
<gene>
    <name evidence="6" type="ORF">FJY75_03000</name>
</gene>
<dbReference type="EMBL" id="VGIY01000043">
    <property type="protein sequence ID" value="MBM3316799.1"/>
    <property type="molecule type" value="Genomic_DNA"/>
</dbReference>
<dbReference type="GO" id="GO:0006355">
    <property type="term" value="P:regulation of DNA-templated transcription"/>
    <property type="evidence" value="ECO:0007669"/>
    <property type="project" value="InterPro"/>
</dbReference>
<dbReference type="InterPro" id="IPR011006">
    <property type="entry name" value="CheY-like_superfamily"/>
</dbReference>
<proteinExistence type="predicted"/>
<dbReference type="PANTHER" id="PTHR32071:SF14">
    <property type="entry name" value="TRANSCRIPTIONAL REGULATORY PROTEIN RTCR"/>
    <property type="match status" value="1"/>
</dbReference>
<keyword evidence="3" id="KW-0597">Phosphoprotein</keyword>
<name>A0A938BL91_UNCEI</name>
<keyword evidence="1" id="KW-0547">Nucleotide-binding</keyword>
<dbReference type="Gene3D" id="3.40.50.2300">
    <property type="match status" value="1"/>
</dbReference>
<evidence type="ECO:0000256" key="1">
    <source>
        <dbReference type="ARBA" id="ARBA00022741"/>
    </source>
</evidence>
<dbReference type="PROSITE" id="PS00675">
    <property type="entry name" value="SIGMA54_INTERACT_1"/>
    <property type="match status" value="1"/>
</dbReference>
<reference evidence="6" key="1">
    <citation type="submission" date="2019-03" db="EMBL/GenBank/DDBJ databases">
        <title>Lake Tanganyika Metagenome-Assembled Genomes (MAGs).</title>
        <authorList>
            <person name="Tran P."/>
        </authorList>
    </citation>
    <scope>NUCLEOTIDE SEQUENCE</scope>
    <source>
        <strain evidence="6">M_DeepCast_400m_m2_100</strain>
    </source>
</reference>
<evidence type="ECO:0000313" key="6">
    <source>
        <dbReference type="EMBL" id="MBM3316799.1"/>
    </source>
</evidence>
<dbReference type="Pfam" id="PF00158">
    <property type="entry name" value="Sigma54_activat"/>
    <property type="match status" value="1"/>
</dbReference>
<dbReference type="Pfam" id="PF25601">
    <property type="entry name" value="AAA_lid_14"/>
    <property type="match status" value="1"/>
</dbReference>
<dbReference type="SMART" id="SM00448">
    <property type="entry name" value="REC"/>
    <property type="match status" value="1"/>
</dbReference>
<organism evidence="6 7">
    <name type="scientific">Eiseniibacteriota bacterium</name>
    <dbReference type="NCBI Taxonomy" id="2212470"/>
    <lineage>
        <taxon>Bacteria</taxon>
        <taxon>Candidatus Eiseniibacteriota</taxon>
    </lineage>
</organism>
<evidence type="ECO:0000313" key="7">
    <source>
        <dbReference type="Proteomes" id="UP000748308"/>
    </source>
</evidence>
<dbReference type="PROSITE" id="PS50045">
    <property type="entry name" value="SIGMA54_INTERACT_4"/>
    <property type="match status" value="1"/>
</dbReference>
<dbReference type="InterPro" id="IPR001789">
    <property type="entry name" value="Sig_transdc_resp-reg_receiver"/>
</dbReference>
<dbReference type="PANTHER" id="PTHR32071">
    <property type="entry name" value="TRANSCRIPTIONAL REGULATORY PROTEIN"/>
    <property type="match status" value="1"/>
</dbReference>
<evidence type="ECO:0000259" key="4">
    <source>
        <dbReference type="PROSITE" id="PS50045"/>
    </source>
</evidence>
<dbReference type="InterPro" id="IPR025662">
    <property type="entry name" value="Sigma_54_int_dom_ATP-bd_1"/>
</dbReference>
<feature type="domain" description="Sigma-54 factor interaction" evidence="4">
    <location>
        <begin position="151"/>
        <end position="381"/>
    </location>
</feature>
<dbReference type="InterPro" id="IPR027417">
    <property type="entry name" value="P-loop_NTPase"/>
</dbReference>
<evidence type="ECO:0000259" key="5">
    <source>
        <dbReference type="PROSITE" id="PS50110"/>
    </source>
</evidence>
<comment type="caution">
    <text evidence="6">The sequence shown here is derived from an EMBL/GenBank/DDBJ whole genome shotgun (WGS) entry which is preliminary data.</text>
</comment>
<dbReference type="GO" id="GO:0000160">
    <property type="term" value="P:phosphorelay signal transduction system"/>
    <property type="evidence" value="ECO:0007669"/>
    <property type="project" value="InterPro"/>
</dbReference>
<dbReference type="InterPro" id="IPR002078">
    <property type="entry name" value="Sigma_54_int"/>
</dbReference>
<feature type="modified residue" description="4-aspartylphosphate" evidence="3">
    <location>
        <position position="51"/>
    </location>
</feature>
<dbReference type="SUPFAM" id="SSF52172">
    <property type="entry name" value="CheY-like"/>
    <property type="match status" value="1"/>
</dbReference>
<evidence type="ECO:0000256" key="2">
    <source>
        <dbReference type="ARBA" id="ARBA00022840"/>
    </source>
</evidence>
<dbReference type="Proteomes" id="UP000748308">
    <property type="component" value="Unassembled WGS sequence"/>
</dbReference>
<dbReference type="Pfam" id="PF00072">
    <property type="entry name" value="Response_reg"/>
    <property type="match status" value="1"/>
</dbReference>
<dbReference type="SUPFAM" id="SSF52540">
    <property type="entry name" value="P-loop containing nucleoside triphosphate hydrolases"/>
    <property type="match status" value="1"/>
</dbReference>
<accession>A0A938BL91</accession>
<dbReference type="GO" id="GO:0005524">
    <property type="term" value="F:ATP binding"/>
    <property type="evidence" value="ECO:0007669"/>
    <property type="project" value="UniProtKB-KW"/>
</dbReference>
<feature type="domain" description="Response regulatory" evidence="5">
    <location>
        <begin position="3"/>
        <end position="130"/>
    </location>
</feature>
<keyword evidence="2" id="KW-0067">ATP-binding</keyword>
<sequence>MTRVLIIDDREDMLGYCRRTLSEAFTFQRAGHAAEAGEMLAREAAAAVLLDLDFSHADPQRLLGPREDVRREGFHILAWLRRAHARIPVVMVTARREMSSALRAAELGADYLAWDDVLADPEVLRARLEHAWRRVATQRDPVLAEFRALGVVVESPAFARALVALHEAIPGTAPILLAGESGTGKDVLARAAHDLAGGATRPYIHQNLAAIAPNVFESELFGHVRGAFTGAVADREGMLRAADGGTLFLNEIAELPVSHQAKLLTALERYEVVPIGGVRGLPARFRLIAATSQDLAGRIEQGLFRRDLFHRIAAHTIVLPPLRERREDIPALVAAFLRPTAGPSGSGRISGIAREAVEYLTEQRWEGNVRHLRNVIDSAAAHGRGMITLADVREAVLRFERLHGPVAGGGAEGADLAEAGEDRLRAHEEALFARFDRRELLDRYFLFLYRTSGGNLPEVARRAGVAKSTVYEWQRRCLGDGRE</sequence>
<protein>
    <submittedName>
        <fullName evidence="6">Sigma-54-dependent Fis family transcriptional regulator</fullName>
    </submittedName>
</protein>
<dbReference type="InterPro" id="IPR058031">
    <property type="entry name" value="AAA_lid_NorR"/>
</dbReference>
<dbReference type="CDD" id="cd00009">
    <property type="entry name" value="AAA"/>
    <property type="match status" value="1"/>
</dbReference>
<dbReference type="PROSITE" id="PS50110">
    <property type="entry name" value="RESPONSE_REGULATORY"/>
    <property type="match status" value="1"/>
</dbReference>